<accession>A0A0F9TG82</accession>
<reference evidence="2" key="1">
    <citation type="journal article" date="2015" name="Nature">
        <title>Complex archaea that bridge the gap between prokaryotes and eukaryotes.</title>
        <authorList>
            <person name="Spang A."/>
            <person name="Saw J.H."/>
            <person name="Jorgensen S.L."/>
            <person name="Zaremba-Niedzwiedzka K."/>
            <person name="Martijn J."/>
            <person name="Lind A.E."/>
            <person name="van Eijk R."/>
            <person name="Schleper C."/>
            <person name="Guy L."/>
            <person name="Ettema T.J."/>
        </authorList>
    </citation>
    <scope>NUCLEOTIDE SEQUENCE</scope>
</reference>
<evidence type="ECO:0000313" key="2">
    <source>
        <dbReference type="EMBL" id="KKN78264.1"/>
    </source>
</evidence>
<name>A0A0F9TG82_9ZZZZ</name>
<comment type="caution">
    <text evidence="2">The sequence shown here is derived from an EMBL/GenBank/DDBJ whole genome shotgun (WGS) entry which is preliminary data.</text>
</comment>
<dbReference type="Gene3D" id="3.30.1380.10">
    <property type="match status" value="1"/>
</dbReference>
<protein>
    <recommendedName>
        <fullName evidence="1">Peptidase M15A C-terminal domain-containing protein</fullName>
    </recommendedName>
</protein>
<dbReference type="InterPro" id="IPR013230">
    <property type="entry name" value="Peptidase_M15A_C"/>
</dbReference>
<evidence type="ECO:0000259" key="1">
    <source>
        <dbReference type="Pfam" id="PF08291"/>
    </source>
</evidence>
<dbReference type="AlphaFoldDB" id="A0A0F9TG82"/>
<feature type="domain" description="Peptidase M15A C-terminal" evidence="1">
    <location>
        <begin position="6"/>
        <end position="107"/>
    </location>
</feature>
<proteinExistence type="predicted"/>
<sequence>MAMLTKHFNRSEFACKCGCGFDTVDYLLLLVLEDLRDVFGAIIINSGYRCKLYNRAIGGGMFSQHKKGRAADVVVNVTPAQAIQDYLKEKYPDRFGIGCYDGFTHIDVRNRKARW</sequence>
<organism evidence="2">
    <name type="scientific">marine sediment metagenome</name>
    <dbReference type="NCBI Taxonomy" id="412755"/>
    <lineage>
        <taxon>unclassified sequences</taxon>
        <taxon>metagenomes</taxon>
        <taxon>ecological metagenomes</taxon>
    </lineage>
</organism>
<gene>
    <name evidence="2" type="ORF">LCGC14_0351230</name>
</gene>
<dbReference type="SUPFAM" id="SSF55166">
    <property type="entry name" value="Hedgehog/DD-peptidase"/>
    <property type="match status" value="1"/>
</dbReference>
<dbReference type="Pfam" id="PF08291">
    <property type="entry name" value="Peptidase_M15_3"/>
    <property type="match status" value="1"/>
</dbReference>
<dbReference type="InterPro" id="IPR009045">
    <property type="entry name" value="Zn_M74/Hedgehog-like"/>
</dbReference>
<dbReference type="EMBL" id="LAZR01000265">
    <property type="protein sequence ID" value="KKN78264.1"/>
    <property type="molecule type" value="Genomic_DNA"/>
</dbReference>